<evidence type="ECO:0000256" key="6">
    <source>
        <dbReference type="SAM" id="SignalP"/>
    </source>
</evidence>
<name>A0ABT6RBE6_9BACT</name>
<dbReference type="Pfam" id="PF07980">
    <property type="entry name" value="SusD_RagB"/>
    <property type="match status" value="1"/>
</dbReference>
<evidence type="ECO:0000313" key="9">
    <source>
        <dbReference type="EMBL" id="MDI3319855.1"/>
    </source>
</evidence>
<accession>A0ABT6RBE6</accession>
<evidence type="ECO:0000259" key="7">
    <source>
        <dbReference type="Pfam" id="PF07980"/>
    </source>
</evidence>
<sequence>MKKTFLKYTLIAGTTALIAAGCSKSFLDQPINGKASEADFYQTDDDATKGTTAIYNSLQYEYYTAWTSMYFLKTLPSDESNAAGSSEADQPQYQQIDKFTLDANNAGVLAGWRTCYYTIFRANKIVNYVKPDNALRKQCIAEAKTIRAYCYLDLVTLWGDVPLVLKDLGLDDIQKYTRTPKADVYAQIQKDLTEAVPDLPAKSALSAANKFRVSKGTAQSILGKALLYQGKYADAATQFDAVMNSGEYTLDPSIAHVFSKAGEFGQESIFEVSFSSLKNYDWGNFPWGNVPEANIHVQLMGPRSDYYTKSPTDSLLGGWGFNSPKKGLYDAIVAYGNTAVKQATVMSEAELTAAGGKWTSPTAYGYEGYFQRKYGTYSTQTVSSGIAELNYGTNWRYIRYEDVVLMDAEAYNKAGNDGSALKAINQVRKIRGMADLTSTGTTLFNDIVKTRQVELAFEGFRYIDLVRWGMADQVLGSLGFVKGKHELMPIPSSDVKTANLKQNPNYPQ</sequence>
<dbReference type="InterPro" id="IPR033985">
    <property type="entry name" value="SusD-like_N"/>
</dbReference>
<organism evidence="9 10">
    <name type="scientific">Pinibacter soli</name>
    <dbReference type="NCBI Taxonomy" id="3044211"/>
    <lineage>
        <taxon>Bacteria</taxon>
        <taxon>Pseudomonadati</taxon>
        <taxon>Bacteroidota</taxon>
        <taxon>Chitinophagia</taxon>
        <taxon>Chitinophagales</taxon>
        <taxon>Chitinophagaceae</taxon>
        <taxon>Pinibacter</taxon>
    </lineage>
</organism>
<evidence type="ECO:0000313" key="10">
    <source>
        <dbReference type="Proteomes" id="UP001226434"/>
    </source>
</evidence>
<reference evidence="9 10" key="1">
    <citation type="submission" date="2023-05" db="EMBL/GenBank/DDBJ databases">
        <title>Genome sequence of Pinibacter sp. MAH-24.</title>
        <authorList>
            <person name="Huq M.A."/>
        </authorList>
    </citation>
    <scope>NUCLEOTIDE SEQUENCE [LARGE SCALE GENOMIC DNA]</scope>
    <source>
        <strain evidence="9 10">MAH-24</strain>
    </source>
</reference>
<gene>
    <name evidence="9" type="ORF">QJ048_08730</name>
</gene>
<evidence type="ECO:0000259" key="8">
    <source>
        <dbReference type="Pfam" id="PF14322"/>
    </source>
</evidence>
<feature type="domain" description="SusD-like N-terminal" evidence="8">
    <location>
        <begin position="97"/>
        <end position="224"/>
    </location>
</feature>
<dbReference type="Proteomes" id="UP001226434">
    <property type="component" value="Unassembled WGS sequence"/>
</dbReference>
<dbReference type="CDD" id="cd08977">
    <property type="entry name" value="SusD"/>
    <property type="match status" value="1"/>
</dbReference>
<dbReference type="InterPro" id="IPR012944">
    <property type="entry name" value="SusD_RagB_dom"/>
</dbReference>
<evidence type="ECO:0000256" key="2">
    <source>
        <dbReference type="ARBA" id="ARBA00006275"/>
    </source>
</evidence>
<keyword evidence="3 6" id="KW-0732">Signal</keyword>
<keyword evidence="10" id="KW-1185">Reference proteome</keyword>
<dbReference type="InterPro" id="IPR011990">
    <property type="entry name" value="TPR-like_helical_dom_sf"/>
</dbReference>
<evidence type="ECO:0000256" key="1">
    <source>
        <dbReference type="ARBA" id="ARBA00004442"/>
    </source>
</evidence>
<dbReference type="EMBL" id="JASBRG010000005">
    <property type="protein sequence ID" value="MDI3319855.1"/>
    <property type="molecule type" value="Genomic_DNA"/>
</dbReference>
<evidence type="ECO:0000256" key="4">
    <source>
        <dbReference type="ARBA" id="ARBA00023136"/>
    </source>
</evidence>
<keyword evidence="4" id="KW-0472">Membrane</keyword>
<dbReference type="Gene3D" id="1.25.40.390">
    <property type="match status" value="1"/>
</dbReference>
<evidence type="ECO:0000256" key="3">
    <source>
        <dbReference type="ARBA" id="ARBA00022729"/>
    </source>
</evidence>
<dbReference type="SUPFAM" id="SSF48452">
    <property type="entry name" value="TPR-like"/>
    <property type="match status" value="1"/>
</dbReference>
<evidence type="ECO:0000256" key="5">
    <source>
        <dbReference type="ARBA" id="ARBA00023237"/>
    </source>
</evidence>
<feature type="chain" id="PRO_5045801237" evidence="6">
    <location>
        <begin position="20"/>
        <end position="508"/>
    </location>
</feature>
<keyword evidence="5" id="KW-0998">Cell outer membrane</keyword>
<feature type="signal peptide" evidence="6">
    <location>
        <begin position="1"/>
        <end position="19"/>
    </location>
</feature>
<feature type="domain" description="RagB/SusD" evidence="7">
    <location>
        <begin position="347"/>
        <end position="476"/>
    </location>
</feature>
<comment type="similarity">
    <text evidence="2">Belongs to the SusD family.</text>
</comment>
<comment type="caution">
    <text evidence="9">The sequence shown here is derived from an EMBL/GenBank/DDBJ whole genome shotgun (WGS) entry which is preliminary data.</text>
</comment>
<comment type="subcellular location">
    <subcellularLocation>
        <location evidence="1">Cell outer membrane</location>
    </subcellularLocation>
</comment>
<dbReference type="Pfam" id="PF14322">
    <property type="entry name" value="SusD-like_3"/>
    <property type="match status" value="1"/>
</dbReference>
<proteinExistence type="inferred from homology"/>
<protein>
    <submittedName>
        <fullName evidence="9">RagB/SusD family nutrient uptake outer membrane protein</fullName>
    </submittedName>
</protein>
<dbReference type="PROSITE" id="PS51257">
    <property type="entry name" value="PROKAR_LIPOPROTEIN"/>
    <property type="match status" value="1"/>
</dbReference>
<dbReference type="RefSeq" id="WP_282333958.1">
    <property type="nucleotide sequence ID" value="NZ_JASBRG010000005.1"/>
</dbReference>